<dbReference type="SMART" id="SM01415">
    <property type="entry name" value="DUF106"/>
    <property type="match status" value="1"/>
</dbReference>
<sequence>MVEHILIPASTVLVVITAMGLALMSNLVTKKMVDVKREKRIHAEVGAFNKELRASVTAKDKPKETKLRKREKSMRELQLKTSMGRMKVMFITWIPFIGIWYGLSFFLGGFGTAVAVMPFGVSNFDMTNLTIGPIGGPIVEYLGLFWWYFISSMTFGSILAKLLGTTMN</sequence>
<keyword evidence="2 5" id="KW-0812">Transmembrane</keyword>
<accession>B3T580</accession>
<evidence type="ECO:0000256" key="4">
    <source>
        <dbReference type="ARBA" id="ARBA00023136"/>
    </source>
</evidence>
<gene>
    <name evidence="6" type="ORF">ALOHA_HF4000ANIW141A21ctg1g24</name>
</gene>
<evidence type="ECO:0000256" key="1">
    <source>
        <dbReference type="ARBA" id="ARBA00004141"/>
    </source>
</evidence>
<keyword evidence="3 5" id="KW-1133">Transmembrane helix</keyword>
<feature type="transmembrane region" description="Helical" evidence="5">
    <location>
        <begin position="6"/>
        <end position="29"/>
    </location>
</feature>
<evidence type="ECO:0000256" key="2">
    <source>
        <dbReference type="ARBA" id="ARBA00022692"/>
    </source>
</evidence>
<comment type="subcellular location">
    <subcellularLocation>
        <location evidence="1">Membrane</location>
        <topology evidence="1">Multi-pass membrane protein</topology>
    </subcellularLocation>
</comment>
<proteinExistence type="predicted"/>
<evidence type="ECO:0000256" key="5">
    <source>
        <dbReference type="SAM" id="Phobius"/>
    </source>
</evidence>
<dbReference type="Pfam" id="PF01956">
    <property type="entry name" value="EMC3_TMCO1"/>
    <property type="match status" value="1"/>
</dbReference>
<keyword evidence="4 5" id="KW-0472">Membrane</keyword>
<reference evidence="6" key="1">
    <citation type="journal article" date="2008" name="ISME J.">
        <title>Genomic patterns of recombination, clonal divergence and environment in marine microbial populations.</title>
        <authorList>
            <person name="Konstantinidis K.T."/>
            <person name="Delong E.F."/>
        </authorList>
    </citation>
    <scope>NUCLEOTIDE SEQUENCE</scope>
</reference>
<dbReference type="GO" id="GO:0016020">
    <property type="term" value="C:membrane"/>
    <property type="evidence" value="ECO:0007669"/>
    <property type="project" value="UniProtKB-SubCell"/>
</dbReference>
<dbReference type="PANTHER" id="PTHR42198">
    <property type="entry name" value="INTEGRAL MEMBRANE PROTEIN"/>
    <property type="match status" value="1"/>
</dbReference>
<dbReference type="InterPro" id="IPR038978">
    <property type="entry name" value="MJ0935"/>
</dbReference>
<feature type="transmembrane region" description="Helical" evidence="5">
    <location>
        <begin position="88"/>
        <end position="121"/>
    </location>
</feature>
<dbReference type="AlphaFoldDB" id="B3T580"/>
<dbReference type="EMBL" id="EU016608">
    <property type="protein sequence ID" value="ABZ07739.1"/>
    <property type="molecule type" value="Genomic_DNA"/>
</dbReference>
<dbReference type="InterPro" id="IPR002809">
    <property type="entry name" value="EMC3/TMCO1"/>
</dbReference>
<dbReference type="PANTHER" id="PTHR42198:SF1">
    <property type="entry name" value="INTEGRAL MEMBRANE PROTEIN"/>
    <property type="match status" value="1"/>
</dbReference>
<protein>
    <submittedName>
        <fullName evidence="6">Putative integral membrane protein DUF106</fullName>
    </submittedName>
</protein>
<organism evidence="6">
    <name type="scientific">uncultured marine microorganism HF4000_ANIW141A21</name>
    <dbReference type="NCBI Taxonomy" id="455535"/>
    <lineage>
        <taxon>unclassified sequences</taxon>
        <taxon>environmental samples</taxon>
    </lineage>
</organism>
<evidence type="ECO:0000313" key="6">
    <source>
        <dbReference type="EMBL" id="ABZ07739.1"/>
    </source>
</evidence>
<name>B3T580_9ZZZZ</name>
<evidence type="ECO:0000256" key="3">
    <source>
        <dbReference type="ARBA" id="ARBA00022989"/>
    </source>
</evidence>